<comment type="caution">
    <text evidence="2">The sequence shown here is derived from an EMBL/GenBank/DDBJ whole genome shotgun (WGS) entry which is preliminary data.</text>
</comment>
<evidence type="ECO:0000313" key="2">
    <source>
        <dbReference type="EMBL" id="GIY05766.1"/>
    </source>
</evidence>
<proteinExistence type="predicted"/>
<reference evidence="2 3" key="1">
    <citation type="submission" date="2021-06" db="EMBL/GenBank/DDBJ databases">
        <title>Caerostris extrusa draft genome.</title>
        <authorList>
            <person name="Kono N."/>
            <person name="Arakawa K."/>
        </authorList>
    </citation>
    <scope>NUCLEOTIDE SEQUENCE [LARGE SCALE GENOMIC DNA]</scope>
</reference>
<gene>
    <name evidence="2" type="ORF">CEXT_71941</name>
</gene>
<dbReference type="EMBL" id="BPLR01005877">
    <property type="protein sequence ID" value="GIY05766.1"/>
    <property type="molecule type" value="Genomic_DNA"/>
</dbReference>
<keyword evidence="1" id="KW-0812">Transmembrane</keyword>
<evidence type="ECO:0000256" key="1">
    <source>
        <dbReference type="SAM" id="Phobius"/>
    </source>
</evidence>
<protein>
    <submittedName>
        <fullName evidence="2">Uncharacterized protein</fullName>
    </submittedName>
</protein>
<sequence>MGQATIKNNERTCSLSLFFTTHLPLAPQWSPNSHSQNWRDTVISFDWLFFQISVLVTVLETFVSMVHMSQIQQKGKVILLPKEHEMEILKRCE</sequence>
<keyword evidence="1" id="KW-1133">Transmembrane helix</keyword>
<feature type="transmembrane region" description="Helical" evidence="1">
    <location>
        <begin position="47"/>
        <end position="66"/>
    </location>
</feature>
<keyword evidence="3" id="KW-1185">Reference proteome</keyword>
<keyword evidence="1" id="KW-0472">Membrane</keyword>
<dbReference type="Proteomes" id="UP001054945">
    <property type="component" value="Unassembled WGS sequence"/>
</dbReference>
<evidence type="ECO:0000313" key="3">
    <source>
        <dbReference type="Proteomes" id="UP001054945"/>
    </source>
</evidence>
<accession>A0AAV4QBN3</accession>
<organism evidence="2 3">
    <name type="scientific">Caerostris extrusa</name>
    <name type="common">Bark spider</name>
    <name type="synonym">Caerostris bankana</name>
    <dbReference type="NCBI Taxonomy" id="172846"/>
    <lineage>
        <taxon>Eukaryota</taxon>
        <taxon>Metazoa</taxon>
        <taxon>Ecdysozoa</taxon>
        <taxon>Arthropoda</taxon>
        <taxon>Chelicerata</taxon>
        <taxon>Arachnida</taxon>
        <taxon>Araneae</taxon>
        <taxon>Araneomorphae</taxon>
        <taxon>Entelegynae</taxon>
        <taxon>Araneoidea</taxon>
        <taxon>Araneidae</taxon>
        <taxon>Caerostris</taxon>
    </lineage>
</organism>
<name>A0AAV4QBN3_CAEEX</name>
<dbReference type="AlphaFoldDB" id="A0AAV4QBN3"/>